<dbReference type="PANTHER" id="PTHR43201:SF5">
    <property type="entry name" value="MEDIUM-CHAIN ACYL-COA LIGASE ACSF2, MITOCHONDRIAL"/>
    <property type="match status" value="1"/>
</dbReference>
<evidence type="ECO:0000256" key="2">
    <source>
        <dbReference type="ARBA" id="ARBA00022598"/>
    </source>
</evidence>
<dbReference type="PROSITE" id="PS00455">
    <property type="entry name" value="AMP_BINDING"/>
    <property type="match status" value="1"/>
</dbReference>
<feature type="domain" description="AMP-dependent synthetase/ligase" evidence="3">
    <location>
        <begin position="249"/>
        <end position="649"/>
    </location>
</feature>
<name>A0A1Y5FCR9_9BACT</name>
<comment type="caution">
    <text evidence="4">The sequence shown here is derived from an EMBL/GenBank/DDBJ whole genome shotgun (WGS) entry which is preliminary data.</text>
</comment>
<dbReference type="SUPFAM" id="SSF56801">
    <property type="entry name" value="Acetyl-CoA synthetase-like"/>
    <property type="match status" value="1"/>
</dbReference>
<dbReference type="GO" id="GO:0006631">
    <property type="term" value="P:fatty acid metabolic process"/>
    <property type="evidence" value="ECO:0007669"/>
    <property type="project" value="TreeGrafter"/>
</dbReference>
<comment type="similarity">
    <text evidence="1">Belongs to the ATP-dependent AMP-binding enzyme family.</text>
</comment>
<proteinExistence type="inferred from homology"/>
<dbReference type="AlphaFoldDB" id="A0A1Y5FCR9"/>
<keyword evidence="2" id="KW-0436">Ligase</keyword>
<dbReference type="InterPro" id="IPR029058">
    <property type="entry name" value="AB_hydrolase_fold"/>
</dbReference>
<dbReference type="GO" id="GO:0031956">
    <property type="term" value="F:medium-chain fatty acid-CoA ligase activity"/>
    <property type="evidence" value="ECO:0007669"/>
    <property type="project" value="TreeGrafter"/>
</dbReference>
<dbReference type="Gene3D" id="3.40.50.12780">
    <property type="entry name" value="N-terminal domain of ligase-like"/>
    <property type="match status" value="1"/>
</dbReference>
<dbReference type="Proteomes" id="UP000196531">
    <property type="component" value="Unassembled WGS sequence"/>
</dbReference>
<evidence type="ECO:0000313" key="4">
    <source>
        <dbReference type="EMBL" id="OUR96739.1"/>
    </source>
</evidence>
<dbReference type="InterPro" id="IPR020845">
    <property type="entry name" value="AMP-binding_CS"/>
</dbReference>
<dbReference type="PANTHER" id="PTHR43201">
    <property type="entry name" value="ACYL-COA SYNTHETASE"/>
    <property type="match status" value="1"/>
</dbReference>
<dbReference type="SUPFAM" id="SSF53474">
    <property type="entry name" value="alpha/beta-Hydrolases"/>
    <property type="match status" value="1"/>
</dbReference>
<dbReference type="Pfam" id="PF00501">
    <property type="entry name" value="AMP-binding"/>
    <property type="match status" value="1"/>
</dbReference>
<evidence type="ECO:0000313" key="5">
    <source>
        <dbReference type="Proteomes" id="UP000196531"/>
    </source>
</evidence>
<dbReference type="EMBL" id="MAAO01000006">
    <property type="protein sequence ID" value="OUR96739.1"/>
    <property type="molecule type" value="Genomic_DNA"/>
</dbReference>
<reference evidence="5" key="1">
    <citation type="journal article" date="2017" name="Proc. Natl. Acad. Sci. U.S.A.">
        <title>Simulation of Deepwater Horizon oil plume reveals substrate specialization within a complex community of hydrocarbon-degraders.</title>
        <authorList>
            <person name="Hu P."/>
            <person name="Dubinsky E.A."/>
            <person name="Probst A.J."/>
            <person name="Wang J."/>
            <person name="Sieber C.M.K."/>
            <person name="Tom L.M."/>
            <person name="Gardinali P."/>
            <person name="Banfield J.F."/>
            <person name="Atlas R.M."/>
            <person name="Andersen G.L."/>
        </authorList>
    </citation>
    <scope>NUCLEOTIDE SEQUENCE [LARGE SCALE GENOMIC DNA]</scope>
</reference>
<dbReference type="Gene3D" id="3.30.300.30">
    <property type="match status" value="1"/>
</dbReference>
<sequence>MKIMTFHGSPGGPDDFKELAEYLQEHLEAKFFHTNRYVRKTNDSAEDELVLLGYSWGCRELLKFYSENKSRVSKIIFISPYILHANVSTAKNALLRTPFLGKALLKRVGEKAIDKFMKESSSPLSPGISYLKQREYLARPDILRKATTEKDFVTEADIKVLNVAVPVLILYGESDATSLKDVQIEPLIRSIEKTKLEVIKGCGHALPWTSSKEIEGRISDFLSSEKVMSKKLGYFEGAHPGNNVYSFIEEHLKNFPNRPILKWVDRETITKWSFNTNDPLEHKSVSVAELYHFSNKIAKGFTDLGIEKGDRVILFVPMSLYLYASMFALQKIGAIPTFLDSWARRDQLGVSAEVASPKCMISFQQAFDLCSGAEVFDNMPLKIVAGEHTGKFDATIEELMQSEGEVDICPMEKEDTALITFTTGSSGTPKGADRTHRFLAAQHYALHRGLPYEESDVDLPVFPIFSLNNLAEGVATVIPSFDVGAPTETVPVTLLGQFKACNVTCTTLSPSIFNSLSKYCLENNITMPELKRVVTGGAPVSRDNVVDFTKVAPNAEILVLYGSTEVEPIAHISAKEMIALKSVTEDDAEMVDEGVNVGHLDEGLGYKFIKISKGTISISNDQEFSEITLADGEVGELIVSGEHVCRDYYNNEEAFSRAKILDHNEIVWHRTGDLGRIDKDGNVWLVGRVHNAIDRKGTYCFPVRAEIVMKKLPFTKYCAYLGAPDSELGEKTVCVVAPTDDNKLTKEEMISEISRITKKNGIVVDAIIIHDNIPMDARHHSKVEYAALREDLKNKGLI</sequence>
<dbReference type="InterPro" id="IPR045851">
    <property type="entry name" value="AMP-bd_C_sf"/>
</dbReference>
<dbReference type="Gene3D" id="3.40.50.1820">
    <property type="entry name" value="alpha/beta hydrolase"/>
    <property type="match status" value="1"/>
</dbReference>
<dbReference type="InterPro" id="IPR000873">
    <property type="entry name" value="AMP-dep_synth/lig_dom"/>
</dbReference>
<protein>
    <recommendedName>
        <fullName evidence="3">AMP-dependent synthetase/ligase domain-containing protein</fullName>
    </recommendedName>
</protein>
<dbReference type="InterPro" id="IPR042099">
    <property type="entry name" value="ANL_N_sf"/>
</dbReference>
<accession>A0A1Y5FCR9</accession>
<organism evidence="4 5">
    <name type="scientific">Halobacteriovorax marinus</name>
    <dbReference type="NCBI Taxonomy" id="97084"/>
    <lineage>
        <taxon>Bacteria</taxon>
        <taxon>Pseudomonadati</taxon>
        <taxon>Bdellovibrionota</taxon>
        <taxon>Bacteriovoracia</taxon>
        <taxon>Bacteriovoracales</taxon>
        <taxon>Halobacteriovoraceae</taxon>
        <taxon>Halobacteriovorax</taxon>
    </lineage>
</organism>
<evidence type="ECO:0000256" key="1">
    <source>
        <dbReference type="ARBA" id="ARBA00006432"/>
    </source>
</evidence>
<gene>
    <name evidence="4" type="ORF">A9Q84_10385</name>
</gene>
<evidence type="ECO:0000259" key="3">
    <source>
        <dbReference type="Pfam" id="PF00501"/>
    </source>
</evidence>